<evidence type="ECO:0000313" key="2">
    <source>
        <dbReference type="EMBL" id="KAA1399347.1"/>
    </source>
</evidence>
<dbReference type="Pfam" id="PF11645">
    <property type="entry name" value="PDDEXK_5"/>
    <property type="match status" value="1"/>
</dbReference>
<dbReference type="RefSeq" id="WP_149687493.1">
    <property type="nucleotide sequence ID" value="NZ_SDPQ02000001.1"/>
</dbReference>
<evidence type="ECO:0000313" key="3">
    <source>
        <dbReference type="Proteomes" id="UP000380867"/>
    </source>
</evidence>
<accession>A0A5M4FGU2</accession>
<dbReference type="Gene3D" id="3.40.1350.10">
    <property type="match status" value="1"/>
</dbReference>
<reference evidence="2" key="1">
    <citation type="submission" date="2019-09" db="EMBL/GenBank/DDBJ databases">
        <authorList>
            <person name="Li J."/>
        </authorList>
    </citation>
    <scope>NUCLEOTIDE SEQUENCE [LARGE SCALE GENOMIC DNA]</scope>
    <source>
        <strain evidence="2">JCM 14732</strain>
    </source>
</reference>
<dbReference type="Proteomes" id="UP000380867">
    <property type="component" value="Unassembled WGS sequence"/>
</dbReference>
<sequence length="243" mass="26679">MSRTPPYSDNALAVAITQSHSWRGVLRTLGFSATSGSTIRAVRQRADALHLDHSHFTGQRRWTDEELAAAVQASDSWAQVADALGLRGGSWQATLRAHAIRLSLDIGHLQSREPAAGMPVPVSGPALSHLPRAGSMLAAAWFSLCGYDVSWPLEPCRYDLLVVADKPMRIQVKTGTVRANNSWVAWLSSTGTVRRIYDPDEIDYFFVIDGSLDHYLIPVAIVGGFHVIHLSAYVQYRLPHLKG</sequence>
<evidence type="ECO:0000259" key="1">
    <source>
        <dbReference type="Pfam" id="PF11645"/>
    </source>
</evidence>
<dbReference type="AlphaFoldDB" id="A0A5M4FGU2"/>
<dbReference type="OrthoDB" id="3357452at2"/>
<dbReference type="EMBL" id="SDPQ02000001">
    <property type="protein sequence ID" value="KAA1399347.1"/>
    <property type="molecule type" value="Genomic_DNA"/>
</dbReference>
<dbReference type="GO" id="GO:0003676">
    <property type="term" value="F:nucleic acid binding"/>
    <property type="evidence" value="ECO:0007669"/>
    <property type="project" value="InterPro"/>
</dbReference>
<organism evidence="2 3">
    <name type="scientific">Aeromicrobium ginsengisoli</name>
    <dbReference type="NCBI Taxonomy" id="363867"/>
    <lineage>
        <taxon>Bacteria</taxon>
        <taxon>Bacillati</taxon>
        <taxon>Actinomycetota</taxon>
        <taxon>Actinomycetes</taxon>
        <taxon>Propionibacteriales</taxon>
        <taxon>Nocardioidaceae</taxon>
        <taxon>Aeromicrobium</taxon>
    </lineage>
</organism>
<protein>
    <recommendedName>
        <fullName evidence="1">PD(D/E)XK endonuclease domain-containing protein</fullName>
    </recommendedName>
</protein>
<name>A0A5M4FGU2_9ACTN</name>
<gene>
    <name evidence="2" type="ORF">ESP70_000810</name>
</gene>
<dbReference type="InterPro" id="IPR021671">
    <property type="entry name" value="PD(D/E)XK_Endonuc"/>
</dbReference>
<dbReference type="InterPro" id="IPR011856">
    <property type="entry name" value="tRNA_endonuc-like_dom_sf"/>
</dbReference>
<proteinExistence type="predicted"/>
<feature type="domain" description="PD(D/E)XK endonuclease" evidence="1">
    <location>
        <begin position="145"/>
        <end position="225"/>
    </location>
</feature>
<keyword evidence="3" id="KW-1185">Reference proteome</keyword>
<comment type="caution">
    <text evidence="2">The sequence shown here is derived from an EMBL/GenBank/DDBJ whole genome shotgun (WGS) entry which is preliminary data.</text>
</comment>